<evidence type="ECO:0000313" key="3">
    <source>
        <dbReference type="Proteomes" id="UP000736335"/>
    </source>
</evidence>
<dbReference type="EMBL" id="WIUZ02000016">
    <property type="protein sequence ID" value="KAF9780644.1"/>
    <property type="molecule type" value="Genomic_DNA"/>
</dbReference>
<comment type="caution">
    <text evidence="2">The sequence shown here is derived from an EMBL/GenBank/DDBJ whole genome shotgun (WGS) entry which is preliminary data.</text>
</comment>
<keyword evidence="3" id="KW-1185">Reference proteome</keyword>
<name>A0A9P6H724_9AGAM</name>
<dbReference type="InterPro" id="IPR022698">
    <property type="entry name" value="OrsD"/>
</dbReference>
<proteinExistence type="predicted"/>
<dbReference type="AlphaFoldDB" id="A0A9P6H724"/>
<sequence length="696" mass="77798">MRYINLLDTPGFCPLCRSKVHGTLGDHLEAKEAVGFESEQGLEIFEYVRAQKPGGSSGYRSGGKLLTKYSLMKAFDGKWKLIFAYPEKPGATEFGTKEETDTLSTGSTPTPTPSRQIQQVLIEPSLSFEIPEINMEPTTPNQVSQVAEEPVAASTTLHIASQPHPANHTSACQGPSPPELYSDMAVDPERESIEHVEDICDNDFGSNIIDLGDTHPYSQESTSHPEAELIQPHPLDLFGLAFNSDIGVLICTLCQVGLPPMEWRGHLETKHNEVFDLLRKKFKNDIHQLPELISSLGLGDPDVVRGRQAGQAPVRGIKIERGFYCPIEAGGSPCHEVVGTLNSFATHLSRAHKDANWKPSVEERRTYTCDYQTIFQGVHRRYFRVFAGLSPGSASEAYKALIHHSKQPILHPEQADDLESREMSSLLKVTHWDAFVGPFRNNPAEVIDLIAFPSYGATGDQLLHAIHPISVAWASKIKKIWASSSPSMRRLLATADDAYWQWVESDGAENNYTRTLTRFVAGCIRTHQHPGASCQLPLTTEQQNLTQELCQRINRAQRPQDVTDDLVEGLQSLFFACVTRRSPDAEDKQFQCPVQCFIAAYSYNPDDTFKPPSSMTSLLANWQFLLRATAMYQACLVSRQETCTMLSWLKSHCPDHLEDETVSVFDDVQQLQQFVSTLAYNQIIACKRSLMRHPKR</sequence>
<organism evidence="2 3">
    <name type="scientific">Thelephora terrestris</name>
    <dbReference type="NCBI Taxonomy" id="56493"/>
    <lineage>
        <taxon>Eukaryota</taxon>
        <taxon>Fungi</taxon>
        <taxon>Dikarya</taxon>
        <taxon>Basidiomycota</taxon>
        <taxon>Agaricomycotina</taxon>
        <taxon>Agaricomycetes</taxon>
        <taxon>Thelephorales</taxon>
        <taxon>Thelephoraceae</taxon>
        <taxon>Thelephora</taxon>
    </lineage>
</organism>
<evidence type="ECO:0000313" key="2">
    <source>
        <dbReference type="EMBL" id="KAF9780644.1"/>
    </source>
</evidence>
<protein>
    <submittedName>
        <fullName evidence="2">Uncharacterized protein</fullName>
    </submittedName>
</protein>
<dbReference type="Pfam" id="PF12013">
    <property type="entry name" value="OrsD"/>
    <property type="match status" value="1"/>
</dbReference>
<dbReference type="OrthoDB" id="2799352at2759"/>
<gene>
    <name evidence="2" type="ORF">BJ322DRAFT_1112646</name>
</gene>
<reference evidence="2" key="2">
    <citation type="submission" date="2020-11" db="EMBL/GenBank/DDBJ databases">
        <authorList>
            <consortium name="DOE Joint Genome Institute"/>
            <person name="Kuo A."/>
            <person name="Miyauchi S."/>
            <person name="Kiss E."/>
            <person name="Drula E."/>
            <person name="Kohler A."/>
            <person name="Sanchez-Garcia M."/>
            <person name="Andreopoulos B."/>
            <person name="Barry K.W."/>
            <person name="Bonito G."/>
            <person name="Buee M."/>
            <person name="Carver A."/>
            <person name="Chen C."/>
            <person name="Cichocki N."/>
            <person name="Clum A."/>
            <person name="Culley D."/>
            <person name="Crous P.W."/>
            <person name="Fauchery L."/>
            <person name="Girlanda M."/>
            <person name="Hayes R."/>
            <person name="Keri Z."/>
            <person name="Labutti K."/>
            <person name="Lipzen A."/>
            <person name="Lombard V."/>
            <person name="Magnuson J."/>
            <person name="Maillard F."/>
            <person name="Morin E."/>
            <person name="Murat C."/>
            <person name="Nolan M."/>
            <person name="Ohm R."/>
            <person name="Pangilinan J."/>
            <person name="Pereira M."/>
            <person name="Perotto S."/>
            <person name="Peter M."/>
            <person name="Riley R."/>
            <person name="Sitrit Y."/>
            <person name="Stielow B."/>
            <person name="Szollosi G."/>
            <person name="Zifcakova L."/>
            <person name="Stursova M."/>
            <person name="Spatafora J.W."/>
            <person name="Tedersoo L."/>
            <person name="Vaario L.-M."/>
            <person name="Yamada A."/>
            <person name="Yan M."/>
            <person name="Wang P."/>
            <person name="Xu J."/>
            <person name="Bruns T."/>
            <person name="Baldrian P."/>
            <person name="Vilgalys R."/>
            <person name="Henrissat B."/>
            <person name="Grigoriev I.V."/>
            <person name="Hibbett D."/>
            <person name="Nagy L.G."/>
            <person name="Martin F.M."/>
        </authorList>
    </citation>
    <scope>NUCLEOTIDE SEQUENCE</scope>
    <source>
        <strain evidence="2">UH-Tt-Lm1</strain>
    </source>
</reference>
<feature type="region of interest" description="Disordered" evidence="1">
    <location>
        <begin position="92"/>
        <end position="115"/>
    </location>
</feature>
<evidence type="ECO:0000256" key="1">
    <source>
        <dbReference type="SAM" id="MobiDB-lite"/>
    </source>
</evidence>
<reference evidence="2" key="1">
    <citation type="journal article" date="2020" name="Nat. Commun.">
        <title>Large-scale genome sequencing of mycorrhizal fungi provides insights into the early evolution of symbiotic traits.</title>
        <authorList>
            <person name="Miyauchi S."/>
            <person name="Kiss E."/>
            <person name="Kuo A."/>
            <person name="Drula E."/>
            <person name="Kohler A."/>
            <person name="Sanchez-Garcia M."/>
            <person name="Morin E."/>
            <person name="Andreopoulos B."/>
            <person name="Barry K.W."/>
            <person name="Bonito G."/>
            <person name="Buee M."/>
            <person name="Carver A."/>
            <person name="Chen C."/>
            <person name="Cichocki N."/>
            <person name="Clum A."/>
            <person name="Culley D."/>
            <person name="Crous P.W."/>
            <person name="Fauchery L."/>
            <person name="Girlanda M."/>
            <person name="Hayes R.D."/>
            <person name="Keri Z."/>
            <person name="LaButti K."/>
            <person name="Lipzen A."/>
            <person name="Lombard V."/>
            <person name="Magnuson J."/>
            <person name="Maillard F."/>
            <person name="Murat C."/>
            <person name="Nolan M."/>
            <person name="Ohm R.A."/>
            <person name="Pangilinan J."/>
            <person name="Pereira M.F."/>
            <person name="Perotto S."/>
            <person name="Peter M."/>
            <person name="Pfister S."/>
            <person name="Riley R."/>
            <person name="Sitrit Y."/>
            <person name="Stielow J.B."/>
            <person name="Szollosi G."/>
            <person name="Zifcakova L."/>
            <person name="Stursova M."/>
            <person name="Spatafora J.W."/>
            <person name="Tedersoo L."/>
            <person name="Vaario L.M."/>
            <person name="Yamada A."/>
            <person name="Yan M."/>
            <person name="Wang P."/>
            <person name="Xu J."/>
            <person name="Bruns T."/>
            <person name="Baldrian P."/>
            <person name="Vilgalys R."/>
            <person name="Dunand C."/>
            <person name="Henrissat B."/>
            <person name="Grigoriev I.V."/>
            <person name="Hibbett D."/>
            <person name="Nagy L.G."/>
            <person name="Martin F.M."/>
        </authorList>
    </citation>
    <scope>NUCLEOTIDE SEQUENCE</scope>
    <source>
        <strain evidence="2">UH-Tt-Lm1</strain>
    </source>
</reference>
<accession>A0A9P6H724</accession>
<dbReference type="Proteomes" id="UP000736335">
    <property type="component" value="Unassembled WGS sequence"/>
</dbReference>